<feature type="transmembrane region" description="Helical" evidence="1">
    <location>
        <begin position="54"/>
        <end position="73"/>
    </location>
</feature>
<keyword evidence="1" id="KW-0812">Transmembrane</keyword>
<sequence length="231" mass="25666">MTKKGSIFNFFRLYAKTHPWAVLTWLWVLIFPALGSLIALANYNHLILLAPKSILGYFVFTCIATICMGLALLPTTFTAVLSGFVLGWVGLPLLVLAYAAATVLGYLFGRSTNTDLLSLLSVRFPEIEEAIEKRKNNPGALIFFIRISPVIPFALSNFIFASVQVSLKQILLYGIPGMLPRTILAFLAGILASDFLSAQSSLQDPYQIAFLVFFLLISIWGIWHNWKKSKS</sequence>
<feature type="transmembrane region" description="Helical" evidence="1">
    <location>
        <begin position="20"/>
        <end position="42"/>
    </location>
</feature>
<feature type="transmembrane region" description="Helical" evidence="1">
    <location>
        <begin position="141"/>
        <end position="163"/>
    </location>
</feature>
<feature type="transmembrane region" description="Helical" evidence="1">
    <location>
        <begin position="85"/>
        <end position="108"/>
    </location>
</feature>
<evidence type="ECO:0000313" key="3">
    <source>
        <dbReference type="EMBL" id="SDD01586.1"/>
    </source>
</evidence>
<evidence type="ECO:0000313" key="4">
    <source>
        <dbReference type="Proteomes" id="UP000199060"/>
    </source>
</evidence>
<reference evidence="4" key="1">
    <citation type="submission" date="2016-10" db="EMBL/GenBank/DDBJ databases">
        <authorList>
            <person name="Varghese N."/>
            <person name="Submissions S."/>
        </authorList>
    </citation>
    <scope>NUCLEOTIDE SEQUENCE [LARGE SCALE GENOMIC DNA]</scope>
    <source>
        <strain evidence="4">DSM 23095</strain>
    </source>
</reference>
<dbReference type="STRING" id="686796.SAMN04488104_101224"/>
<dbReference type="Pfam" id="PF09335">
    <property type="entry name" value="VTT_dom"/>
    <property type="match status" value="1"/>
</dbReference>
<protein>
    <submittedName>
        <fullName evidence="3">Uncharacterized membrane protein YdjX, TVP38/TMEM64 family, SNARE-associated domain</fullName>
    </submittedName>
</protein>
<dbReference type="AlphaFoldDB" id="A0A1G6RCF1"/>
<proteinExistence type="predicted"/>
<dbReference type="EMBL" id="FNAC01000012">
    <property type="protein sequence ID" value="SDD01586.1"/>
    <property type="molecule type" value="Genomic_DNA"/>
</dbReference>
<organism evidence="3 4">
    <name type="scientific">Algoriphagus faecimaris</name>
    <dbReference type="NCBI Taxonomy" id="686796"/>
    <lineage>
        <taxon>Bacteria</taxon>
        <taxon>Pseudomonadati</taxon>
        <taxon>Bacteroidota</taxon>
        <taxon>Cytophagia</taxon>
        <taxon>Cytophagales</taxon>
        <taxon>Cyclobacteriaceae</taxon>
        <taxon>Algoriphagus</taxon>
    </lineage>
</organism>
<accession>A0A1G6RCF1</accession>
<feature type="transmembrane region" description="Helical" evidence="1">
    <location>
        <begin position="170"/>
        <end position="193"/>
    </location>
</feature>
<dbReference type="OrthoDB" id="6194207at2"/>
<name>A0A1G6RCF1_9BACT</name>
<evidence type="ECO:0000256" key="1">
    <source>
        <dbReference type="SAM" id="Phobius"/>
    </source>
</evidence>
<evidence type="ECO:0000259" key="2">
    <source>
        <dbReference type="Pfam" id="PF09335"/>
    </source>
</evidence>
<keyword evidence="1" id="KW-1133">Transmembrane helix</keyword>
<keyword evidence="4" id="KW-1185">Reference proteome</keyword>
<dbReference type="InterPro" id="IPR032816">
    <property type="entry name" value="VTT_dom"/>
</dbReference>
<feature type="transmembrane region" description="Helical" evidence="1">
    <location>
        <begin position="205"/>
        <end position="223"/>
    </location>
</feature>
<gene>
    <name evidence="3" type="ORF">SAMN04488104_101224</name>
</gene>
<keyword evidence="1" id="KW-0472">Membrane</keyword>
<feature type="domain" description="VTT" evidence="2">
    <location>
        <begin position="73"/>
        <end position="189"/>
    </location>
</feature>
<dbReference type="Proteomes" id="UP000199060">
    <property type="component" value="Unassembled WGS sequence"/>
</dbReference>
<dbReference type="RefSeq" id="WP_087938891.1">
    <property type="nucleotide sequence ID" value="NZ_FNAC01000012.1"/>
</dbReference>